<evidence type="ECO:0000256" key="2">
    <source>
        <dbReference type="PROSITE-ProRule" id="PRU00335"/>
    </source>
</evidence>
<dbReference type="PANTHER" id="PTHR30055:SF237">
    <property type="entry name" value="TRANSCRIPTIONAL REPRESSOR MCE3R"/>
    <property type="match status" value="1"/>
</dbReference>
<evidence type="ECO:0000313" key="4">
    <source>
        <dbReference type="EMBL" id="MQY27852.1"/>
    </source>
</evidence>
<evidence type="ECO:0000259" key="3">
    <source>
        <dbReference type="PROSITE" id="PS50977"/>
    </source>
</evidence>
<proteinExistence type="predicted"/>
<accession>A0A7K0DR61</accession>
<feature type="DNA-binding region" description="H-T-H motif" evidence="2">
    <location>
        <begin position="42"/>
        <end position="61"/>
    </location>
</feature>
<protein>
    <submittedName>
        <fullName evidence="4">HTH-type transcriptional repressor KstR2</fullName>
    </submittedName>
</protein>
<dbReference type="RefSeq" id="WP_153343359.1">
    <property type="nucleotide sequence ID" value="NZ_WEGI01000007.1"/>
</dbReference>
<dbReference type="Proteomes" id="UP000431401">
    <property type="component" value="Unassembled WGS sequence"/>
</dbReference>
<dbReference type="InterPro" id="IPR036271">
    <property type="entry name" value="Tet_transcr_reg_TetR-rel_C_sf"/>
</dbReference>
<dbReference type="Gene3D" id="1.10.357.10">
    <property type="entry name" value="Tetracycline Repressor, domain 2"/>
    <property type="match status" value="1"/>
</dbReference>
<comment type="caution">
    <text evidence="4">The sequence shown here is derived from an EMBL/GenBank/DDBJ whole genome shotgun (WGS) entry which is preliminary data.</text>
</comment>
<dbReference type="Pfam" id="PF00440">
    <property type="entry name" value="TetR_N"/>
    <property type="match status" value="1"/>
</dbReference>
<sequence length="207" mass="22612">MTPHEPPATTVADWRRHEPLELTPLLTAALEAFYENGFHGTTVRDIARRVGLTVPSLYYHHESKEGAFVTLLEVGTTEAAGRVRAAAAAGSGPREQFANVIEALVRHMTYRTRLAALDLELRHLSPDNRKRYAARRKEIETVLYDVLAAGVADGTFATPHPDETARALLGMCQSIARWYQPGGPLDPDELAARYVGIALAAARATGD</sequence>
<reference evidence="4 5" key="1">
    <citation type="submission" date="2019-10" db="EMBL/GenBank/DDBJ databases">
        <title>Nocardia macrotermitis sp. nov. and Nocardia aurantia sp. nov., isolated from the gut of fungus growing-termite Macrotermes natalensis.</title>
        <authorList>
            <person name="Benndorf R."/>
            <person name="Schwitalla J."/>
            <person name="Martin K."/>
            <person name="De Beer W."/>
            <person name="Kaster A.-K."/>
            <person name="Vollmers J."/>
            <person name="Poulsen M."/>
            <person name="Beemelmanns C."/>
        </authorList>
    </citation>
    <scope>NUCLEOTIDE SEQUENCE [LARGE SCALE GENOMIC DNA]</scope>
    <source>
        <strain evidence="4 5">RB56</strain>
    </source>
</reference>
<dbReference type="GO" id="GO:0000976">
    <property type="term" value="F:transcription cis-regulatory region binding"/>
    <property type="evidence" value="ECO:0007669"/>
    <property type="project" value="TreeGrafter"/>
</dbReference>
<dbReference type="InterPro" id="IPR050109">
    <property type="entry name" value="HTH-type_TetR-like_transc_reg"/>
</dbReference>
<dbReference type="OrthoDB" id="1669699at2"/>
<organism evidence="4 5">
    <name type="scientific">Nocardia aurantia</name>
    <dbReference type="NCBI Taxonomy" id="2585199"/>
    <lineage>
        <taxon>Bacteria</taxon>
        <taxon>Bacillati</taxon>
        <taxon>Actinomycetota</taxon>
        <taxon>Actinomycetes</taxon>
        <taxon>Mycobacteriales</taxon>
        <taxon>Nocardiaceae</taxon>
        <taxon>Nocardia</taxon>
    </lineage>
</organism>
<evidence type="ECO:0000256" key="1">
    <source>
        <dbReference type="ARBA" id="ARBA00023125"/>
    </source>
</evidence>
<gene>
    <name evidence="4" type="primary">kstR2_2</name>
    <name evidence="4" type="ORF">NRB56_34350</name>
</gene>
<dbReference type="InterPro" id="IPR041490">
    <property type="entry name" value="KstR2_TetR_C"/>
</dbReference>
<feature type="domain" description="HTH tetR-type" evidence="3">
    <location>
        <begin position="19"/>
        <end position="79"/>
    </location>
</feature>
<dbReference type="PANTHER" id="PTHR30055">
    <property type="entry name" value="HTH-TYPE TRANSCRIPTIONAL REGULATOR RUTR"/>
    <property type="match status" value="1"/>
</dbReference>
<dbReference type="SUPFAM" id="SSF48498">
    <property type="entry name" value="Tetracyclin repressor-like, C-terminal domain"/>
    <property type="match status" value="1"/>
</dbReference>
<dbReference type="Pfam" id="PF17932">
    <property type="entry name" value="TetR_C_24"/>
    <property type="match status" value="1"/>
</dbReference>
<evidence type="ECO:0000313" key="5">
    <source>
        <dbReference type="Proteomes" id="UP000431401"/>
    </source>
</evidence>
<dbReference type="InterPro" id="IPR001647">
    <property type="entry name" value="HTH_TetR"/>
</dbReference>
<dbReference type="PRINTS" id="PR00455">
    <property type="entry name" value="HTHTETR"/>
</dbReference>
<dbReference type="AlphaFoldDB" id="A0A7K0DR61"/>
<dbReference type="PROSITE" id="PS50977">
    <property type="entry name" value="HTH_TETR_2"/>
    <property type="match status" value="1"/>
</dbReference>
<keyword evidence="5" id="KW-1185">Reference proteome</keyword>
<name>A0A7K0DR61_9NOCA</name>
<keyword evidence="1 2" id="KW-0238">DNA-binding</keyword>
<dbReference type="GO" id="GO:0003700">
    <property type="term" value="F:DNA-binding transcription factor activity"/>
    <property type="evidence" value="ECO:0007669"/>
    <property type="project" value="TreeGrafter"/>
</dbReference>
<dbReference type="SUPFAM" id="SSF46689">
    <property type="entry name" value="Homeodomain-like"/>
    <property type="match status" value="1"/>
</dbReference>
<dbReference type="EMBL" id="WEGI01000007">
    <property type="protein sequence ID" value="MQY27852.1"/>
    <property type="molecule type" value="Genomic_DNA"/>
</dbReference>
<dbReference type="InterPro" id="IPR009057">
    <property type="entry name" value="Homeodomain-like_sf"/>
</dbReference>